<accession>A0A7R9Y882</accession>
<dbReference type="GO" id="GO:0005737">
    <property type="term" value="C:cytoplasm"/>
    <property type="evidence" value="ECO:0007669"/>
    <property type="project" value="TreeGrafter"/>
</dbReference>
<dbReference type="GO" id="GO:0016791">
    <property type="term" value="F:phosphatase activity"/>
    <property type="evidence" value="ECO:0007669"/>
    <property type="project" value="TreeGrafter"/>
</dbReference>
<protein>
    <recommendedName>
        <fullName evidence="2">Phosphoglycolate phosphatase</fullName>
    </recommendedName>
</protein>
<gene>
    <name evidence="1" type="ORF">PPYR1160_LOCUS1721</name>
</gene>
<dbReference type="PANTHER" id="PTHR19288:SF46">
    <property type="entry name" value="HALOACID DEHALOGENASE-LIKE HYDROLASE DOMAIN-CONTAINING PROTEIN 2"/>
    <property type="match status" value="1"/>
</dbReference>
<reference evidence="1" key="1">
    <citation type="submission" date="2021-01" db="EMBL/GenBank/DDBJ databases">
        <authorList>
            <person name="Corre E."/>
            <person name="Pelletier E."/>
            <person name="Niang G."/>
            <person name="Scheremetjew M."/>
            <person name="Finn R."/>
            <person name="Kale V."/>
            <person name="Holt S."/>
            <person name="Cochrane G."/>
            <person name="Meng A."/>
            <person name="Brown T."/>
            <person name="Cohen L."/>
        </authorList>
    </citation>
    <scope>NUCLEOTIDE SEQUENCE</scope>
    <source>
        <strain evidence="1">CCMP2078</strain>
    </source>
</reference>
<proteinExistence type="predicted"/>
<name>A0A7R9Y882_9STRA</name>
<evidence type="ECO:0000313" key="1">
    <source>
        <dbReference type="EMBL" id="CAD8252229.1"/>
    </source>
</evidence>
<organism evidence="1">
    <name type="scientific">Pinguiococcus pyrenoidosus</name>
    <dbReference type="NCBI Taxonomy" id="172671"/>
    <lineage>
        <taxon>Eukaryota</taxon>
        <taxon>Sar</taxon>
        <taxon>Stramenopiles</taxon>
        <taxon>Ochrophyta</taxon>
        <taxon>Pinguiophyceae</taxon>
        <taxon>Pinguiochrysidales</taxon>
        <taxon>Pinguiochrysidaceae</taxon>
        <taxon>Pinguiococcus</taxon>
    </lineage>
</organism>
<dbReference type="InterPro" id="IPR036412">
    <property type="entry name" value="HAD-like_sf"/>
</dbReference>
<dbReference type="InterPro" id="IPR023214">
    <property type="entry name" value="HAD_sf"/>
</dbReference>
<dbReference type="PANTHER" id="PTHR19288">
    <property type="entry name" value="4-NITROPHENYLPHOSPHATASE-RELATED"/>
    <property type="match status" value="1"/>
</dbReference>
<dbReference type="SUPFAM" id="SSF56784">
    <property type="entry name" value="HAD-like"/>
    <property type="match status" value="1"/>
</dbReference>
<dbReference type="EMBL" id="HBEA01002314">
    <property type="protein sequence ID" value="CAD8252229.1"/>
    <property type="molecule type" value="Transcribed_RNA"/>
</dbReference>
<dbReference type="NCBIfam" id="TIGR01460">
    <property type="entry name" value="HAD-SF-IIA"/>
    <property type="match status" value="1"/>
</dbReference>
<sequence>MRRSLGRGVAALDRAALSLRRWSWLIRSSTKAAMGTSFSSAAEGASVLSGGEEASAEFVKRHDAFIFDCDGVLWHGARGIEGAREAILSLRASGRKVLFVTNNSTKAREDYVQTFRERLDLEVRQEDVIAASWAAAAYLKQCSDPRASKPKIMLIGMSGLTKELSFAGYEVLGGPAFNGKTVEDLERELDFEHLDEDVGTVVTGLDKDLNYYKVAMAAAYVQKGCLFVASNTDATLPMKPNGTFGPGAGLSSAAVLNTAGRDAVDAVAGKPSALLGATVCETFGLDPSRYVARRGHGASWSMFRCRAGVLATMC</sequence>
<evidence type="ECO:0008006" key="2">
    <source>
        <dbReference type="Google" id="ProtNLM"/>
    </source>
</evidence>
<dbReference type="Pfam" id="PF13344">
    <property type="entry name" value="Hydrolase_6"/>
    <property type="match status" value="1"/>
</dbReference>
<dbReference type="AlphaFoldDB" id="A0A7R9Y882"/>
<dbReference type="InterPro" id="IPR006357">
    <property type="entry name" value="HAD-SF_hydro_IIA"/>
</dbReference>
<dbReference type="Gene3D" id="3.40.50.1000">
    <property type="entry name" value="HAD superfamily/HAD-like"/>
    <property type="match status" value="2"/>
</dbReference>